<accession>A0A9W6Q1U9</accession>
<evidence type="ECO:0000313" key="3">
    <source>
        <dbReference type="Proteomes" id="UP001165124"/>
    </source>
</evidence>
<dbReference type="Pfam" id="PF12502">
    <property type="entry name" value="DUF3710"/>
    <property type="match status" value="1"/>
</dbReference>
<dbReference type="AlphaFoldDB" id="A0A9W6Q1U9"/>
<dbReference type="Proteomes" id="UP001165124">
    <property type="component" value="Unassembled WGS sequence"/>
</dbReference>
<comment type="caution">
    <text evidence="2">The sequence shown here is derived from an EMBL/GenBank/DDBJ whole genome shotgun (WGS) entry which is preliminary data.</text>
</comment>
<evidence type="ECO:0008006" key="4">
    <source>
        <dbReference type="Google" id="ProtNLM"/>
    </source>
</evidence>
<feature type="compositionally biased region" description="Basic and acidic residues" evidence="1">
    <location>
        <begin position="260"/>
        <end position="280"/>
    </location>
</feature>
<sequence length="280" mass="31465">MAFGRRRRQDDKPAEEPERTVDERAEAADAETETEAPAQATPSKGGPWDSEDSYPEMQRLDFGSLLVPVAPGLGFQVNFEATQVDEQGNPLDARPVAVLVQHGQSAMQLQAFAAPKRSGIWDDVRRETAKDIQEQAGGQVQEGEGPFGPEMVAMVPAPLTEEILAEMPQEVREQIPQEFIDQGWAPQLIRFIGVDGPRWFLQAVVQGAAVQDEEQWQVLEDVLRNVVVIRGEHPMPPRELLELRVPKEFHEADAQEQQQEEEKKETFNPFERGPEITEVR</sequence>
<proteinExistence type="predicted"/>
<name>A0A9W6Q1U9_9ACTN</name>
<organism evidence="2 3">
    <name type="scientific">Actinomadura rubrobrunea</name>
    <dbReference type="NCBI Taxonomy" id="115335"/>
    <lineage>
        <taxon>Bacteria</taxon>
        <taxon>Bacillati</taxon>
        <taxon>Actinomycetota</taxon>
        <taxon>Actinomycetes</taxon>
        <taxon>Streptosporangiales</taxon>
        <taxon>Thermomonosporaceae</taxon>
        <taxon>Actinomadura</taxon>
    </lineage>
</organism>
<keyword evidence="3" id="KW-1185">Reference proteome</keyword>
<evidence type="ECO:0000256" key="1">
    <source>
        <dbReference type="SAM" id="MobiDB-lite"/>
    </source>
</evidence>
<gene>
    <name evidence="2" type="ORF">Arub01_54690</name>
</gene>
<dbReference type="EMBL" id="BSRZ01000021">
    <property type="protein sequence ID" value="GLW67226.1"/>
    <property type="molecule type" value="Genomic_DNA"/>
</dbReference>
<dbReference type="InterPro" id="IPR022183">
    <property type="entry name" value="DUF3710"/>
</dbReference>
<dbReference type="RefSeq" id="WP_067918476.1">
    <property type="nucleotide sequence ID" value="NZ_BSRZ01000021.1"/>
</dbReference>
<feature type="compositionally biased region" description="Basic and acidic residues" evidence="1">
    <location>
        <begin position="8"/>
        <end position="27"/>
    </location>
</feature>
<evidence type="ECO:0000313" key="2">
    <source>
        <dbReference type="EMBL" id="GLW67226.1"/>
    </source>
</evidence>
<protein>
    <recommendedName>
        <fullName evidence="4">DUF3710 domain-containing protein</fullName>
    </recommendedName>
</protein>
<reference evidence="2" key="1">
    <citation type="submission" date="2023-02" db="EMBL/GenBank/DDBJ databases">
        <title>Actinomadura rubrobrunea NBRC 14622.</title>
        <authorList>
            <person name="Ichikawa N."/>
            <person name="Sato H."/>
            <person name="Tonouchi N."/>
        </authorList>
    </citation>
    <scope>NUCLEOTIDE SEQUENCE</scope>
    <source>
        <strain evidence="2">NBRC 14622</strain>
    </source>
</reference>
<feature type="region of interest" description="Disordered" evidence="1">
    <location>
        <begin position="248"/>
        <end position="280"/>
    </location>
</feature>
<feature type="region of interest" description="Disordered" evidence="1">
    <location>
        <begin position="1"/>
        <end position="55"/>
    </location>
</feature>